<dbReference type="InterPro" id="IPR014009">
    <property type="entry name" value="PIK_FAT"/>
</dbReference>
<keyword evidence="2" id="KW-0547">Nucleotide-binding</keyword>
<keyword evidence="1 2" id="KW-0723">Serine/threonine-protein kinase</keyword>
<dbReference type="EMBL" id="JAOPGA020001235">
    <property type="protein sequence ID" value="KAL0486430.1"/>
    <property type="molecule type" value="Genomic_DNA"/>
</dbReference>
<comment type="catalytic activity">
    <reaction evidence="2">
        <text>L-threonyl-[protein] + ATP = O-phospho-L-threonyl-[protein] + ADP + H(+)</text>
        <dbReference type="Rhea" id="RHEA:46608"/>
        <dbReference type="Rhea" id="RHEA-COMP:11060"/>
        <dbReference type="Rhea" id="RHEA-COMP:11605"/>
        <dbReference type="ChEBI" id="CHEBI:15378"/>
        <dbReference type="ChEBI" id="CHEBI:30013"/>
        <dbReference type="ChEBI" id="CHEBI:30616"/>
        <dbReference type="ChEBI" id="CHEBI:61977"/>
        <dbReference type="ChEBI" id="CHEBI:456216"/>
        <dbReference type="EC" id="2.7.11.1"/>
    </reaction>
</comment>
<feature type="compositionally biased region" description="Polar residues" evidence="3">
    <location>
        <begin position="1783"/>
        <end position="1792"/>
    </location>
</feature>
<dbReference type="InterPro" id="IPR011989">
    <property type="entry name" value="ARM-like"/>
</dbReference>
<dbReference type="EC" id="2.7.11.1" evidence="2"/>
<dbReference type="InterPro" id="IPR024585">
    <property type="entry name" value="mTOR_dom"/>
</dbReference>
<dbReference type="GO" id="GO:0031932">
    <property type="term" value="C:TORC2 complex"/>
    <property type="evidence" value="ECO:0007669"/>
    <property type="project" value="TreeGrafter"/>
</dbReference>
<feature type="compositionally biased region" description="Gly residues" evidence="3">
    <location>
        <begin position="1175"/>
        <end position="1185"/>
    </location>
</feature>
<feature type="region of interest" description="Disordered" evidence="3">
    <location>
        <begin position="791"/>
        <end position="810"/>
    </location>
</feature>
<evidence type="ECO:0000256" key="1">
    <source>
        <dbReference type="ARBA" id="ARBA00022527"/>
    </source>
</evidence>
<dbReference type="FunFam" id="1.25.10.10:FF:000371">
    <property type="entry name" value="Serine/threonine-protein kinase TOR"/>
    <property type="match status" value="1"/>
</dbReference>
<gene>
    <name evidence="5" type="ORF">AKO1_011982</name>
</gene>
<dbReference type="GO" id="GO:0038202">
    <property type="term" value="P:TORC1 signaling"/>
    <property type="evidence" value="ECO:0007669"/>
    <property type="project" value="TreeGrafter"/>
</dbReference>
<dbReference type="Pfam" id="PF02259">
    <property type="entry name" value="FAT"/>
    <property type="match status" value="2"/>
</dbReference>
<keyword evidence="2" id="KW-0067">ATP-binding</keyword>
<feature type="compositionally biased region" description="Polar residues" evidence="3">
    <location>
        <begin position="1197"/>
        <end position="1210"/>
    </location>
</feature>
<dbReference type="InterPro" id="IPR050517">
    <property type="entry name" value="DDR_Repair_Kinase"/>
</dbReference>
<evidence type="ECO:0000313" key="5">
    <source>
        <dbReference type="EMBL" id="KAL0486430.1"/>
    </source>
</evidence>
<evidence type="ECO:0000259" key="4">
    <source>
        <dbReference type="PROSITE" id="PS51189"/>
    </source>
</evidence>
<dbReference type="GO" id="GO:0004674">
    <property type="term" value="F:protein serine/threonine kinase activity"/>
    <property type="evidence" value="ECO:0007669"/>
    <property type="project" value="UniProtKB-KW"/>
</dbReference>
<proteinExistence type="inferred from homology"/>
<dbReference type="GO" id="GO:0005737">
    <property type="term" value="C:cytoplasm"/>
    <property type="evidence" value="ECO:0007669"/>
    <property type="project" value="TreeGrafter"/>
</dbReference>
<dbReference type="GO" id="GO:0005524">
    <property type="term" value="F:ATP binding"/>
    <property type="evidence" value="ECO:0007669"/>
    <property type="project" value="UniProtKB-KW"/>
</dbReference>
<keyword evidence="2" id="KW-0808">Transferase</keyword>
<dbReference type="PROSITE" id="PS51189">
    <property type="entry name" value="FAT"/>
    <property type="match status" value="1"/>
</dbReference>
<dbReference type="Gene3D" id="1.25.10.10">
    <property type="entry name" value="Leucine-rich Repeat Variant"/>
    <property type="match status" value="6"/>
</dbReference>
<dbReference type="Proteomes" id="UP001431209">
    <property type="component" value="Unassembled WGS sequence"/>
</dbReference>
<name>A0AAW2ZAG8_9EUKA</name>
<dbReference type="GO" id="GO:0016242">
    <property type="term" value="P:negative regulation of macroautophagy"/>
    <property type="evidence" value="ECO:0007669"/>
    <property type="project" value="TreeGrafter"/>
</dbReference>
<feature type="region of interest" description="Disordered" evidence="3">
    <location>
        <begin position="1775"/>
        <end position="1805"/>
    </location>
</feature>
<dbReference type="SMART" id="SM01346">
    <property type="entry name" value="DUF3385"/>
    <property type="match status" value="1"/>
</dbReference>
<keyword evidence="6" id="KW-1185">Reference proteome</keyword>
<keyword evidence="2 5" id="KW-0418">Kinase</keyword>
<evidence type="ECO:0000256" key="2">
    <source>
        <dbReference type="RuleBase" id="RU364109"/>
    </source>
</evidence>
<comment type="caution">
    <text evidence="5">The sequence shown here is derived from an EMBL/GenBank/DDBJ whole genome shotgun (WGS) entry which is preliminary data.</text>
</comment>
<sequence length="1894" mass="215401">MSNVILKDHLLGLRSKNEATRIISSNKLRTFVEKTSREQNKESFSNFIEDLNIKLQELVNSRDTTDRIGAIMAIDKLIDIDYDDQRKILRFSNYLRNILTNQHSDATTVPMVTRALGRLAKASDSSNSSKTLTAEWVEFETKRALEWLEGDSRHKDDGRRYAAVYVLKELAENAPTLFYAHVQSFLEHIWNGLRDTNYMVREGSVLALRAVLALISDRQSNVRVVWYLDIWNKTREGYSNRNASAESIHGSLLATGELLRNTGSFMNDQFEDVCKTVMKYTESTSTREQKKDKLIRAAIIQLIPQLARYYKSRFNEKYLKQSITFFLVLLKSGVDRPPTFIALGELALQVGQPIAVYLTDIIGVIKEAISPKRSKVFVPEALMCLSMVGKSVPGEQKFIDAIGELLDLMFAAGLSSTLTDSLSSLVETFPTMLKPVQDRLLDLISIILARVPYNPVKSTVGSAIQLPDTNDEQTVALALRTLGVFNMKGHNLTDFVRDCVVNFLDDDSTNIRQEAAKTCCKLLVSQGKPPLKGHFGYVVGDVLTKLLTVGITDPDPLIRHAVLFYLDSRFDHYLALADNLRCLFIALNDESFEIREVAISIIGRLGIRNPAYVLPSLRKTLLQLLTELEFSEDPTNKEESARMLGHLITSAPRLIKPYVSSILKVLKKRINDPNPNVSTFVLDTTGKLSVVGGNAILPFLDELLPLVMETLQDQSSSSKRGVAVRTLGQLVESTGYVIEPYLKYPNLLNILLGALKAEEEWNTRKEVIKVLGILGAIDPYKHKQLHLNGALDNKSSSTSSAPVEDMPGMSPSSEEYYPTVAFTALIRILNDPSLKLHHMAVIQAVMFIFTSLGMKCVPFLPQVMPPFLNLIRHCEINKRRSLFQQLSEVVSIVKQHIRGYLDEIFLLVQDFWNSDDSLKLQIILLEEEICMALNEEFKPYLPKVIPQLLGVLQHDMTGHLHHQYHQYHHHHHHLMNHDNMMSAPSMISPISNLSNTPSSIIGSSPIMTNTLMTDEQQLVSMKALHALYIFGRHLEDYLYLVIPAVVRLFEHGDARDDLKICAIKTIGKLSRILNFSEYSSRIIHPLTRSLKCTSQDLRNVAMDTLCCFVYQMGSDFVIFIPMTTKVLSQYHIVHYKYNDLIHHLCKSMPLPDENQFWADNGFFDHSEEEEMRNGGLFGTGAGNGGNNTDSSDEVTSHAPQSNSSGALPSKMHVNQTNLRRTWEASQRSTKEDWVDWIRGFSVELLRQSPSPALRSCSALAQVYHPLTRELFNAGFVSCWTELDNKSQEDVVRALEQAFSSPSLPNEVLQTLLNLAEFMEHDEKPLPIDISALGALANQCQCYAKGLHYKEIEFQENPSKLIEDLISINNQLQQHEAAMGILKYAQRHHAIQLKESWYEKLQRWHEAYEAYDAKQRTNPNHFQYTLGKMRCLRSMGEWEKLLDLCQQTWKLLSDLQSDSNQSSSSVVINKEDPKVQMAPMAAAAAWNLGEWDFMKECVSAIEENSSEGTFFRAILCIHRNEFLNAQHFIDKNRIVLDAELAALVGESYNRAYDLIVRVQQLSELEETIEYKQLLTCHTAASLKKQSQIQKIWNDRLRGCKRHVEHWQNILTVRKLVISPEQDIDVWIKFASLCRKSNKMQLSEKTLLKLIRVNLSNAASTISQQPETLLQFHHQIHPKVTFEYIKHLWASHSHQISFGMLQRFTKYLENNHRSNNHHHRHLHDAHQQQMDVNGDYDESANQVNRLLARCYLQLGSMQQYLSQVQLQQKNDALQNIRGGHHVGANHSQGYQLTPSTSSNALYGSSSSSNQQNAPVVLLDEQHAAQILDSLRIATEYDREWYKAWHAWAMMNSEVVAYYEYKLNNNTTNTNALSANEQHKMEHFIIQHLVNAIQGLL</sequence>
<dbReference type="GO" id="GO:0005634">
    <property type="term" value="C:nucleus"/>
    <property type="evidence" value="ECO:0007669"/>
    <property type="project" value="TreeGrafter"/>
</dbReference>
<dbReference type="GO" id="GO:0031931">
    <property type="term" value="C:TORC1 complex"/>
    <property type="evidence" value="ECO:0007669"/>
    <property type="project" value="TreeGrafter"/>
</dbReference>
<dbReference type="InterPro" id="IPR003151">
    <property type="entry name" value="PIK-rel_kinase_FAT"/>
</dbReference>
<accession>A0AAW2ZAG8</accession>
<dbReference type="SUPFAM" id="SSF48371">
    <property type="entry name" value="ARM repeat"/>
    <property type="match status" value="2"/>
</dbReference>
<feature type="domain" description="FAT" evidence="4">
    <location>
        <begin position="1331"/>
        <end position="1894"/>
    </location>
</feature>
<organism evidence="5 6">
    <name type="scientific">Acrasis kona</name>
    <dbReference type="NCBI Taxonomy" id="1008807"/>
    <lineage>
        <taxon>Eukaryota</taxon>
        <taxon>Discoba</taxon>
        <taxon>Heterolobosea</taxon>
        <taxon>Tetramitia</taxon>
        <taxon>Eutetramitia</taxon>
        <taxon>Acrasidae</taxon>
        <taxon>Acrasis</taxon>
    </lineage>
</organism>
<dbReference type="PANTHER" id="PTHR11139">
    <property type="entry name" value="ATAXIA TELANGIECTASIA MUTATED ATM -RELATED"/>
    <property type="match status" value="1"/>
</dbReference>
<dbReference type="Pfam" id="PF11865">
    <property type="entry name" value="mTOR_dom"/>
    <property type="match status" value="1"/>
</dbReference>
<comment type="similarity">
    <text evidence="2">Belongs to the PI3/PI4-kinase family.</text>
</comment>
<dbReference type="InterPro" id="IPR016024">
    <property type="entry name" value="ARM-type_fold"/>
</dbReference>
<evidence type="ECO:0000313" key="6">
    <source>
        <dbReference type="Proteomes" id="UP001431209"/>
    </source>
</evidence>
<reference evidence="5 6" key="1">
    <citation type="submission" date="2024-03" db="EMBL/GenBank/DDBJ databases">
        <title>The Acrasis kona genome and developmental transcriptomes reveal deep origins of eukaryotic multicellular pathways.</title>
        <authorList>
            <person name="Sheikh S."/>
            <person name="Fu C.-J."/>
            <person name="Brown M.W."/>
            <person name="Baldauf S.L."/>
        </authorList>
    </citation>
    <scope>NUCLEOTIDE SEQUENCE [LARGE SCALE GENOMIC DNA]</scope>
    <source>
        <strain evidence="5 6">ATCC MYA-3509</strain>
    </source>
</reference>
<protein>
    <recommendedName>
        <fullName evidence="2">Serine/threonine-protein kinase TOR</fullName>
        <ecNumber evidence="2">2.7.11.1</ecNumber>
    </recommendedName>
</protein>
<evidence type="ECO:0000256" key="3">
    <source>
        <dbReference type="SAM" id="MobiDB-lite"/>
    </source>
</evidence>
<feature type="region of interest" description="Disordered" evidence="3">
    <location>
        <begin position="1173"/>
        <end position="1210"/>
    </location>
</feature>
<dbReference type="PANTHER" id="PTHR11139:SF9">
    <property type="entry name" value="SERINE_THREONINE-PROTEIN KINASE MTOR"/>
    <property type="match status" value="1"/>
</dbReference>
<feature type="compositionally biased region" description="Low complexity" evidence="3">
    <location>
        <begin position="1793"/>
        <end position="1805"/>
    </location>
</feature>